<evidence type="ECO:0008006" key="4">
    <source>
        <dbReference type="Google" id="ProtNLM"/>
    </source>
</evidence>
<accession>A0A2N9IJE3</accession>
<evidence type="ECO:0000259" key="2">
    <source>
        <dbReference type="Pfam" id="PF13966"/>
    </source>
</evidence>
<dbReference type="InterPro" id="IPR002156">
    <property type="entry name" value="RNaseH_domain"/>
</dbReference>
<dbReference type="GO" id="GO:0003676">
    <property type="term" value="F:nucleic acid binding"/>
    <property type="evidence" value="ECO:0007669"/>
    <property type="project" value="InterPro"/>
</dbReference>
<dbReference type="GO" id="GO:0004523">
    <property type="term" value="F:RNA-DNA hybrid ribonuclease activity"/>
    <property type="evidence" value="ECO:0007669"/>
    <property type="project" value="InterPro"/>
</dbReference>
<dbReference type="PANTHER" id="PTHR33116">
    <property type="entry name" value="REVERSE TRANSCRIPTASE ZINC-BINDING DOMAIN-CONTAINING PROTEIN-RELATED-RELATED"/>
    <property type="match status" value="1"/>
</dbReference>
<feature type="domain" description="Reverse transcriptase zinc-binding" evidence="2">
    <location>
        <begin position="238"/>
        <end position="307"/>
    </location>
</feature>
<feature type="domain" description="RNase H type-1" evidence="1">
    <location>
        <begin position="424"/>
        <end position="531"/>
    </location>
</feature>
<dbReference type="Pfam" id="PF13966">
    <property type="entry name" value="zf-RVT"/>
    <property type="match status" value="1"/>
</dbReference>
<protein>
    <recommendedName>
        <fullName evidence="4">Reverse transcriptase zinc-binding domain-containing protein</fullName>
    </recommendedName>
</protein>
<dbReference type="AlphaFoldDB" id="A0A2N9IJE3"/>
<dbReference type="InterPro" id="IPR026960">
    <property type="entry name" value="RVT-Znf"/>
</dbReference>
<dbReference type="Pfam" id="PF13456">
    <property type="entry name" value="RVT_3"/>
    <property type="match status" value="1"/>
</dbReference>
<dbReference type="PANTHER" id="PTHR33116:SF86">
    <property type="entry name" value="REVERSE TRANSCRIPTASE DOMAIN-CONTAINING PROTEIN"/>
    <property type="match status" value="1"/>
</dbReference>
<proteinExistence type="predicted"/>
<name>A0A2N9IJE3_FAGSY</name>
<reference evidence="3" key="1">
    <citation type="submission" date="2018-02" db="EMBL/GenBank/DDBJ databases">
        <authorList>
            <person name="Cohen D.B."/>
            <person name="Kent A.D."/>
        </authorList>
    </citation>
    <scope>NUCLEOTIDE SEQUENCE</scope>
</reference>
<dbReference type="EMBL" id="OIVN01006132">
    <property type="protein sequence ID" value="SPD25806.1"/>
    <property type="molecule type" value="Genomic_DNA"/>
</dbReference>
<evidence type="ECO:0000313" key="3">
    <source>
        <dbReference type="EMBL" id="SPD25806.1"/>
    </source>
</evidence>
<gene>
    <name evidence="3" type="ORF">FSB_LOCUS53688</name>
</gene>
<sequence>MAFSGLKDSVWRQIYGWKEKLLSKVGREILIKAVAQSIPTYTMSCFKLPDSLYSELNSMYRNFWWGQKCKSKNAHWVKWSKLCSSKDSSGLGFRDIKVFNMALLAKQGWRLLQQPNSLVFRVLKAKYFPSCDFMDADVGRKPSYAWRSIALAREVLRLGLCWHVGDGRQIRIWRDPWLPLAGSRMVHSKSRLMLIHGSGGLALSKRFFRIGMPRLFCPSNWLKSHGGIDFSGMLPAQDKAFWKYIWALSIPPKTKSFLWRACLGILPTNELKAKRHMRGEGNCQLCSGESESVVHSLWACPWANAVWALSPLRVLKWDRCVPSFCDLLLMARARLGVEEVEMFACITYFLWHQRNLFVHEDRGCEPENVVHKALHLIQGFRESKSGGFVRAQVIHRPNCWSPPPVGLYKLNWEVVVSSTKEWWVGVLVRDSDGFVLAATCAKLPQHSRRDYLWFSGALYALKFLIEVGFFDIIFEGSLSIHSAKLSQPPSGSTIQDMWLEDVWCLLQKFRSYQISSVPVESNIGAMQLAKLGFKLKQTTVWLEEVPVGLQGIM</sequence>
<evidence type="ECO:0000259" key="1">
    <source>
        <dbReference type="Pfam" id="PF13456"/>
    </source>
</evidence>
<organism evidence="3">
    <name type="scientific">Fagus sylvatica</name>
    <name type="common">Beechnut</name>
    <dbReference type="NCBI Taxonomy" id="28930"/>
    <lineage>
        <taxon>Eukaryota</taxon>
        <taxon>Viridiplantae</taxon>
        <taxon>Streptophyta</taxon>
        <taxon>Embryophyta</taxon>
        <taxon>Tracheophyta</taxon>
        <taxon>Spermatophyta</taxon>
        <taxon>Magnoliopsida</taxon>
        <taxon>eudicotyledons</taxon>
        <taxon>Gunneridae</taxon>
        <taxon>Pentapetalae</taxon>
        <taxon>rosids</taxon>
        <taxon>fabids</taxon>
        <taxon>Fagales</taxon>
        <taxon>Fagaceae</taxon>
        <taxon>Fagus</taxon>
    </lineage>
</organism>